<dbReference type="OMA" id="ECCAYCC"/>
<evidence type="ECO:0000256" key="8">
    <source>
        <dbReference type="SAM" id="MobiDB-lite"/>
    </source>
</evidence>
<protein>
    <recommendedName>
        <fullName evidence="7">XK-related protein</fullName>
    </recommendedName>
</protein>
<feature type="transmembrane region" description="Helical" evidence="7">
    <location>
        <begin position="12"/>
        <end position="37"/>
    </location>
</feature>
<feature type="region of interest" description="Disordered" evidence="8">
    <location>
        <begin position="660"/>
        <end position="679"/>
    </location>
</feature>
<feature type="transmembrane region" description="Helical" evidence="7">
    <location>
        <begin position="44"/>
        <end position="69"/>
    </location>
</feature>
<evidence type="ECO:0000256" key="7">
    <source>
        <dbReference type="RuleBase" id="RU910716"/>
    </source>
</evidence>
<dbReference type="EMBL" id="PZQS01000010">
    <property type="protein sequence ID" value="PVD23012.1"/>
    <property type="molecule type" value="Genomic_DNA"/>
</dbReference>
<feature type="transmembrane region" description="Helical" evidence="7">
    <location>
        <begin position="309"/>
        <end position="330"/>
    </location>
</feature>
<sequence length="895" mass="99197">MGSSKPHPCFVLHVAVSLVTHVAELLGNAMLAAALYWTAGHRDVIFPLAVGVLLLPLVATHLLSAVLLLRRRGDSMSCGQATLMALLHVLQLGFIWRHLDLFRGRELVALRKHNDLTELLLLRLTFTFSAGLPLLLLQLYLLMLLPAQLCWPWALHAAVVASTLSCVWAVASFRRCSSQESQVLSWPGFLFRLLWRTGEIASRVISLALFARLYHEWIFLVLAFHWIIMLVCLSVPQTVTEGCPGSSLIHRAAVCVATSYSYVFCYVGFSGARSAVWYTLYYVVMFLENGTLSIVWMTRTGAGSFVSGYLPVCISALAFLAAMVSLVVYFKFFHVTSSPSEKRDMRAAANQLTCCQHHASVCVKHQQRRLEGPLSCAWTGECGLHGGRTCKRTVPDSEQSLPAGDILSCQLHGKLSTTGESNGHCCIHTSVTCPHNQSANSTNSRSELTDSTSALSLGDVNLSLRHEGSKDTQPALPVWLPSGDSFIAEHLLTDDWDQPQEWRLRQEKDLQQCCWLLRQEAQRWQLDADGSVRRQSLVTSGLSVDRSIVDLRAREFCTHCCRECSHGDSEVSSVLKTVAKEEALMKESLNEECGAWREKPVIAALDFREAGLLDSRTTCVGLPVRRTPDRNKLQQHSVFIIADGNDTSLQTAAHEAKQMTTQAASFHEDSSSNNSKTKVKRKIEQQGKISRNFTDVLKTQAFICSLEKPGLKADIIDEKDDVDNTRRHYDSEVHTVTTHKKTLPPGVARYSNCTSHWTNSKFRTSSPASSLQSSSSEHVYENLWNTCAQGKLSTKDKSEVETETPGRDVATAAKRRQQQPQRAVLKEDSVTLSIGRSRLKEQGGKRSFGGSRSLEEWMGYSESEDSALPPETFSSSNDCFTASEVDSDGSPELVI</sequence>
<name>A0A2T7NPD8_POMCA</name>
<dbReference type="InterPro" id="IPR018629">
    <property type="entry name" value="XK-rel"/>
</dbReference>
<keyword evidence="3" id="KW-1003">Cell membrane</keyword>
<dbReference type="OrthoDB" id="6356248at2759"/>
<feature type="region of interest" description="Disordered" evidence="8">
    <location>
        <begin position="792"/>
        <end position="826"/>
    </location>
</feature>
<evidence type="ECO:0000313" key="10">
    <source>
        <dbReference type="Proteomes" id="UP000245119"/>
    </source>
</evidence>
<dbReference type="AlphaFoldDB" id="A0A2T7NPD8"/>
<dbReference type="PANTHER" id="PTHR16024:SF4">
    <property type="entry name" value="XK-RELATED PROTEIN"/>
    <property type="match status" value="1"/>
</dbReference>
<keyword evidence="10" id="KW-1185">Reference proteome</keyword>
<evidence type="ECO:0000256" key="4">
    <source>
        <dbReference type="ARBA" id="ARBA00022692"/>
    </source>
</evidence>
<keyword evidence="6 7" id="KW-0472">Membrane</keyword>
<feature type="compositionally biased region" description="Basic and acidic residues" evidence="8">
    <location>
        <begin position="793"/>
        <end position="806"/>
    </location>
</feature>
<organism evidence="9 10">
    <name type="scientific">Pomacea canaliculata</name>
    <name type="common">Golden apple snail</name>
    <dbReference type="NCBI Taxonomy" id="400727"/>
    <lineage>
        <taxon>Eukaryota</taxon>
        <taxon>Metazoa</taxon>
        <taxon>Spiralia</taxon>
        <taxon>Lophotrochozoa</taxon>
        <taxon>Mollusca</taxon>
        <taxon>Gastropoda</taxon>
        <taxon>Caenogastropoda</taxon>
        <taxon>Architaenioglossa</taxon>
        <taxon>Ampullarioidea</taxon>
        <taxon>Ampullariidae</taxon>
        <taxon>Pomacea</taxon>
    </lineage>
</organism>
<comment type="caution">
    <text evidence="9">The sequence shown here is derived from an EMBL/GenBank/DDBJ whole genome shotgun (WGS) entry which is preliminary data.</text>
</comment>
<comment type="subcellular location">
    <subcellularLocation>
        <location evidence="1">Cell membrane</location>
        <topology evidence="1">Multi-pass membrane protein</topology>
    </subcellularLocation>
    <subcellularLocation>
        <location evidence="7">Membrane</location>
        <topology evidence="7">Multi-pass membrane protein</topology>
    </subcellularLocation>
</comment>
<dbReference type="Pfam" id="PF09815">
    <property type="entry name" value="XK-related"/>
    <property type="match status" value="1"/>
</dbReference>
<feature type="transmembrane region" description="Helical" evidence="7">
    <location>
        <begin position="275"/>
        <end position="297"/>
    </location>
</feature>
<reference evidence="9 10" key="1">
    <citation type="submission" date="2018-04" db="EMBL/GenBank/DDBJ databases">
        <title>The genome of golden apple snail Pomacea canaliculata provides insight into stress tolerance and invasive adaptation.</title>
        <authorList>
            <person name="Liu C."/>
            <person name="Liu B."/>
            <person name="Ren Y."/>
            <person name="Zhang Y."/>
            <person name="Wang H."/>
            <person name="Li S."/>
            <person name="Jiang F."/>
            <person name="Yin L."/>
            <person name="Zhang G."/>
            <person name="Qian W."/>
            <person name="Fan W."/>
        </authorList>
    </citation>
    <scope>NUCLEOTIDE SEQUENCE [LARGE SCALE GENOMIC DNA]</scope>
    <source>
        <strain evidence="9">SZHN2017</strain>
        <tissue evidence="9">Muscle</tissue>
    </source>
</reference>
<comment type="similarity">
    <text evidence="2 7">Belongs to the XK family.</text>
</comment>
<evidence type="ECO:0000256" key="6">
    <source>
        <dbReference type="ARBA" id="ARBA00023136"/>
    </source>
</evidence>
<gene>
    <name evidence="9" type="ORF">C0Q70_16273</name>
</gene>
<keyword evidence="4 7" id="KW-0812">Transmembrane</keyword>
<evidence type="ECO:0000256" key="5">
    <source>
        <dbReference type="ARBA" id="ARBA00022989"/>
    </source>
</evidence>
<feature type="transmembrane region" description="Helical" evidence="7">
    <location>
        <begin position="81"/>
        <end position="99"/>
    </location>
</feature>
<proteinExistence type="inferred from homology"/>
<dbReference type="Proteomes" id="UP000245119">
    <property type="component" value="Linkage Group LG10"/>
</dbReference>
<dbReference type="InterPro" id="IPR050895">
    <property type="entry name" value="XK-related_scramblase"/>
</dbReference>
<evidence type="ECO:0000256" key="2">
    <source>
        <dbReference type="ARBA" id="ARBA00008789"/>
    </source>
</evidence>
<dbReference type="PANTHER" id="PTHR16024">
    <property type="entry name" value="XK-RELATED PROTEIN"/>
    <property type="match status" value="1"/>
</dbReference>
<feature type="transmembrane region" description="Helical" evidence="7">
    <location>
        <begin position="217"/>
        <end position="236"/>
    </location>
</feature>
<dbReference type="GO" id="GO:0005886">
    <property type="term" value="C:plasma membrane"/>
    <property type="evidence" value="ECO:0007669"/>
    <property type="project" value="UniProtKB-SubCell"/>
</dbReference>
<evidence type="ECO:0000256" key="3">
    <source>
        <dbReference type="ARBA" id="ARBA00022475"/>
    </source>
</evidence>
<feature type="transmembrane region" description="Helical" evidence="7">
    <location>
        <begin position="153"/>
        <end position="173"/>
    </location>
</feature>
<evidence type="ECO:0000313" key="9">
    <source>
        <dbReference type="EMBL" id="PVD23012.1"/>
    </source>
</evidence>
<feature type="region of interest" description="Disordered" evidence="8">
    <location>
        <begin position="857"/>
        <end position="895"/>
    </location>
</feature>
<feature type="transmembrane region" description="Helical" evidence="7">
    <location>
        <begin position="120"/>
        <end position="141"/>
    </location>
</feature>
<keyword evidence="5 7" id="KW-1133">Transmembrane helix</keyword>
<evidence type="ECO:0000256" key="1">
    <source>
        <dbReference type="ARBA" id="ARBA00004651"/>
    </source>
</evidence>
<accession>A0A2T7NPD8</accession>